<feature type="coiled-coil region" evidence="1">
    <location>
        <begin position="21"/>
        <end position="48"/>
    </location>
</feature>
<keyword evidence="2" id="KW-0472">Membrane</keyword>
<proteinExistence type="predicted"/>
<evidence type="ECO:0000256" key="1">
    <source>
        <dbReference type="SAM" id="Coils"/>
    </source>
</evidence>
<reference evidence="4" key="1">
    <citation type="journal article" date="2019" name="Int. J. Syst. Evol. Microbiol.">
        <title>The Global Catalogue of Microorganisms (GCM) 10K type strain sequencing project: providing services to taxonomists for standard genome sequencing and annotation.</title>
        <authorList>
            <consortium name="The Broad Institute Genomics Platform"/>
            <consortium name="The Broad Institute Genome Sequencing Center for Infectious Disease"/>
            <person name="Wu L."/>
            <person name="Ma J."/>
        </authorList>
    </citation>
    <scope>NUCLEOTIDE SEQUENCE [LARGE SCALE GENOMIC DNA]</scope>
    <source>
        <strain evidence="4">CCUG 63418</strain>
    </source>
</reference>
<evidence type="ECO:0000313" key="4">
    <source>
        <dbReference type="Proteomes" id="UP001596958"/>
    </source>
</evidence>
<gene>
    <name evidence="3" type="ORF">ACFQZS_18080</name>
</gene>
<evidence type="ECO:0000256" key="2">
    <source>
        <dbReference type="SAM" id="Phobius"/>
    </source>
</evidence>
<dbReference type="EMBL" id="JBHTHU010000022">
    <property type="protein sequence ID" value="MFD0752069.1"/>
    <property type="molecule type" value="Genomic_DNA"/>
</dbReference>
<keyword evidence="4" id="KW-1185">Reference proteome</keyword>
<sequence length="164" mass="19403">MHIKEYIESGALEAFVLGVASEAEERELMQLKRQYPEVDKNLAELEADMERIAQYMAVPPPPDMFERIENTVNDLVIAPETKVMRYADREWRQQNQQENKSRYIEVEAESNYMRLHKSWKWVFAAVFVLGKIFLACAIYFYLESRQAQQQVQELKAESRALQHR</sequence>
<keyword evidence="1" id="KW-0175">Coiled coil</keyword>
<comment type="caution">
    <text evidence="3">The sequence shown here is derived from an EMBL/GenBank/DDBJ whole genome shotgun (WGS) entry which is preliminary data.</text>
</comment>
<dbReference type="Proteomes" id="UP001596958">
    <property type="component" value="Unassembled WGS sequence"/>
</dbReference>
<keyword evidence="2" id="KW-1133">Transmembrane helix</keyword>
<accession>A0ABW2Z021</accession>
<name>A0ABW2Z021_9SPHI</name>
<keyword evidence="2" id="KW-0812">Transmembrane</keyword>
<dbReference type="RefSeq" id="WP_377102404.1">
    <property type="nucleotide sequence ID" value="NZ_JBHTHU010000022.1"/>
</dbReference>
<organism evidence="3 4">
    <name type="scientific">Mucilaginibacter calamicampi</name>
    <dbReference type="NCBI Taxonomy" id="1302352"/>
    <lineage>
        <taxon>Bacteria</taxon>
        <taxon>Pseudomonadati</taxon>
        <taxon>Bacteroidota</taxon>
        <taxon>Sphingobacteriia</taxon>
        <taxon>Sphingobacteriales</taxon>
        <taxon>Sphingobacteriaceae</taxon>
        <taxon>Mucilaginibacter</taxon>
    </lineage>
</organism>
<evidence type="ECO:0000313" key="3">
    <source>
        <dbReference type="EMBL" id="MFD0752069.1"/>
    </source>
</evidence>
<protein>
    <submittedName>
        <fullName evidence="3">Uncharacterized protein</fullName>
    </submittedName>
</protein>
<feature type="transmembrane region" description="Helical" evidence="2">
    <location>
        <begin position="121"/>
        <end position="142"/>
    </location>
</feature>